<evidence type="ECO:0000256" key="2">
    <source>
        <dbReference type="SAM" id="Phobius"/>
    </source>
</evidence>
<feature type="region of interest" description="Disordered" evidence="1">
    <location>
        <begin position="210"/>
        <end position="261"/>
    </location>
</feature>
<reference evidence="3 4" key="1">
    <citation type="submission" date="2018-08" db="EMBL/GenBank/DDBJ databases">
        <title>Aphanomyces genome sequencing and annotation.</title>
        <authorList>
            <person name="Minardi D."/>
            <person name="Oidtmann B."/>
            <person name="Van Der Giezen M."/>
            <person name="Studholme D.J."/>
        </authorList>
    </citation>
    <scope>NUCLEOTIDE SEQUENCE [LARGE SCALE GENOMIC DNA]</scope>
    <source>
        <strain evidence="3 4">Da</strain>
    </source>
</reference>
<protein>
    <submittedName>
        <fullName evidence="3">Uncharacterized protein</fullName>
    </submittedName>
</protein>
<dbReference type="CDD" id="cd12087">
    <property type="entry name" value="TM_EGFR-like"/>
    <property type="match status" value="1"/>
</dbReference>
<feature type="region of interest" description="Disordered" evidence="1">
    <location>
        <begin position="287"/>
        <end position="309"/>
    </location>
</feature>
<feature type="region of interest" description="Disordered" evidence="1">
    <location>
        <begin position="36"/>
        <end position="65"/>
    </location>
</feature>
<evidence type="ECO:0000313" key="4">
    <source>
        <dbReference type="Proteomes" id="UP000285430"/>
    </source>
</evidence>
<evidence type="ECO:0000313" key="3">
    <source>
        <dbReference type="EMBL" id="RHZ18805.1"/>
    </source>
</evidence>
<keyword evidence="2" id="KW-1133">Transmembrane helix</keyword>
<keyword evidence="2" id="KW-0472">Membrane</keyword>
<sequence length="309" mass="33493">MTPTPPPPSMPATIASPDVIIIDPSADDVVIPEVTTTPFPGTVNQPRATTPSHVSTASTESGGSNTVGWVMTVAAIVVGIGLLLGAVWLVRRRQQEEDDYDDFDDSFSEKDAQSHPSTTDDDSRPAANVPGAVEASAAQVEKDSMFFTWRSPSRKSQMPVVTALMPTCEDEDDVAPIVARCPSDELTLQNEVPDIFLTGESSSSFASYQYTQRGNQGTDRRPAPHFDARTKDSDHDLSYSRSPPRHSLNHSVMENDDNDSYAGNYNNSMSFRSAASSNASGLYIQSESDYSPRSVQDSSATDRLSNYQL</sequence>
<comment type="caution">
    <text evidence="3">The sequence shown here is derived from an EMBL/GenBank/DDBJ whole genome shotgun (WGS) entry which is preliminary data.</text>
</comment>
<dbReference type="EMBL" id="QUTH01003528">
    <property type="protein sequence ID" value="RHZ18805.1"/>
    <property type="molecule type" value="Genomic_DNA"/>
</dbReference>
<accession>A0A3R6YM84</accession>
<name>A0A3R6YM84_APHAT</name>
<proteinExistence type="predicted"/>
<feature type="region of interest" description="Disordered" evidence="1">
    <location>
        <begin position="98"/>
        <end position="128"/>
    </location>
</feature>
<feature type="transmembrane region" description="Helical" evidence="2">
    <location>
        <begin position="67"/>
        <end position="90"/>
    </location>
</feature>
<feature type="compositionally biased region" description="Basic and acidic residues" evidence="1">
    <location>
        <begin position="218"/>
        <end position="238"/>
    </location>
</feature>
<dbReference type="Proteomes" id="UP000285430">
    <property type="component" value="Unassembled WGS sequence"/>
</dbReference>
<keyword evidence="2" id="KW-0812">Transmembrane</keyword>
<evidence type="ECO:0000256" key="1">
    <source>
        <dbReference type="SAM" id="MobiDB-lite"/>
    </source>
</evidence>
<gene>
    <name evidence="3" type="ORF">DYB37_009349</name>
</gene>
<organism evidence="3 4">
    <name type="scientific">Aphanomyces astaci</name>
    <name type="common">Crayfish plague agent</name>
    <dbReference type="NCBI Taxonomy" id="112090"/>
    <lineage>
        <taxon>Eukaryota</taxon>
        <taxon>Sar</taxon>
        <taxon>Stramenopiles</taxon>
        <taxon>Oomycota</taxon>
        <taxon>Saprolegniomycetes</taxon>
        <taxon>Saprolegniales</taxon>
        <taxon>Verrucalvaceae</taxon>
        <taxon>Aphanomyces</taxon>
    </lineage>
</organism>
<dbReference type="AlphaFoldDB" id="A0A3R6YM84"/>